<dbReference type="SMART" id="SM00355">
    <property type="entry name" value="ZnF_C2H2"/>
    <property type="match status" value="2"/>
</dbReference>
<dbReference type="RefSeq" id="XP_064769290.1">
    <property type="nucleotide sequence ID" value="XM_064912258.1"/>
</dbReference>
<dbReference type="GeneID" id="90037770"/>
<dbReference type="PANTHER" id="PTHR23235:SF120">
    <property type="entry name" value="KRUPPEL-LIKE FACTOR 15"/>
    <property type="match status" value="1"/>
</dbReference>
<name>A0ABR1F8U5_9ASCO</name>
<gene>
    <name evidence="7" type="ORF">BZA70DRAFT_276155</name>
</gene>
<evidence type="ECO:0000256" key="1">
    <source>
        <dbReference type="ARBA" id="ARBA00022723"/>
    </source>
</evidence>
<evidence type="ECO:0000256" key="4">
    <source>
        <dbReference type="PROSITE-ProRule" id="PRU00042"/>
    </source>
</evidence>
<dbReference type="EMBL" id="JBBJBU010000003">
    <property type="protein sequence ID" value="KAK7206257.1"/>
    <property type="molecule type" value="Genomic_DNA"/>
</dbReference>
<sequence>MTTGVSGDFDMLQDESRHYSSQPLRVNKEQYLSPIQDAISPDMLYNSSPDLSLSGSESEQYYSTPEDTAAFYSITKMWNQQNEQLMATLRAPQFPTNNRPLPKFEYDACNPSIFLSPPASESMIHNDTVGTRYDIFSRLPLPSDSSSFAGSSGLSSDVSSMGYSDYEPDYLGRPDYGYRAPVPDSSSSPSHSSSQVPFMTSMINGHTSATHDNQMPVFASESEYEADYASDAFSPTLSAEDTSDFSSPELYQGRRFPEPVSVKKCIPTWQPILTADPFTRQTLFINADDSDGSERERGPGNRLDVYITGPNTDGKYTCNYNGCGKLFGKRYNIRTHIQTHLSDKPHSCSQCGARFVRQHDLRRHAKIHTDAKQYVCQCGKGFTRRDALTRHRLRQICVGGTDHVDHIDHRDGLQ</sequence>
<organism evidence="7 8">
    <name type="scientific">Myxozyma melibiosi</name>
    <dbReference type="NCBI Taxonomy" id="54550"/>
    <lineage>
        <taxon>Eukaryota</taxon>
        <taxon>Fungi</taxon>
        <taxon>Dikarya</taxon>
        <taxon>Ascomycota</taxon>
        <taxon>Saccharomycotina</taxon>
        <taxon>Lipomycetes</taxon>
        <taxon>Lipomycetales</taxon>
        <taxon>Lipomycetaceae</taxon>
        <taxon>Myxozyma</taxon>
    </lineage>
</organism>
<evidence type="ECO:0000256" key="5">
    <source>
        <dbReference type="SAM" id="MobiDB-lite"/>
    </source>
</evidence>
<dbReference type="PROSITE" id="PS50157">
    <property type="entry name" value="ZINC_FINGER_C2H2_2"/>
    <property type="match status" value="2"/>
</dbReference>
<evidence type="ECO:0000256" key="2">
    <source>
        <dbReference type="ARBA" id="ARBA00022771"/>
    </source>
</evidence>
<evidence type="ECO:0000259" key="6">
    <source>
        <dbReference type="PROSITE" id="PS50157"/>
    </source>
</evidence>
<feature type="domain" description="C2H2-type" evidence="6">
    <location>
        <begin position="316"/>
        <end position="345"/>
    </location>
</feature>
<dbReference type="InterPro" id="IPR013087">
    <property type="entry name" value="Znf_C2H2_type"/>
</dbReference>
<dbReference type="Pfam" id="PF00096">
    <property type="entry name" value="zf-C2H2"/>
    <property type="match status" value="2"/>
</dbReference>
<dbReference type="Proteomes" id="UP001498771">
    <property type="component" value="Unassembled WGS sequence"/>
</dbReference>
<evidence type="ECO:0000256" key="3">
    <source>
        <dbReference type="ARBA" id="ARBA00022833"/>
    </source>
</evidence>
<comment type="caution">
    <text evidence="7">The sequence shown here is derived from an EMBL/GenBank/DDBJ whole genome shotgun (WGS) entry which is preliminary data.</text>
</comment>
<evidence type="ECO:0000313" key="7">
    <source>
        <dbReference type="EMBL" id="KAK7206257.1"/>
    </source>
</evidence>
<dbReference type="SUPFAM" id="SSF57667">
    <property type="entry name" value="beta-beta-alpha zinc fingers"/>
    <property type="match status" value="2"/>
</dbReference>
<keyword evidence="3" id="KW-0862">Zinc</keyword>
<dbReference type="Gene3D" id="3.30.160.60">
    <property type="entry name" value="Classic Zinc Finger"/>
    <property type="match status" value="3"/>
</dbReference>
<dbReference type="InterPro" id="IPR036236">
    <property type="entry name" value="Znf_C2H2_sf"/>
</dbReference>
<feature type="region of interest" description="Disordered" evidence="5">
    <location>
        <begin position="174"/>
        <end position="197"/>
    </location>
</feature>
<accession>A0ABR1F8U5</accession>
<protein>
    <recommendedName>
        <fullName evidence="6">C2H2-type domain-containing protein</fullName>
    </recommendedName>
</protein>
<evidence type="ECO:0000313" key="8">
    <source>
        <dbReference type="Proteomes" id="UP001498771"/>
    </source>
</evidence>
<keyword evidence="1" id="KW-0479">Metal-binding</keyword>
<feature type="region of interest" description="Disordered" evidence="5">
    <location>
        <begin position="1"/>
        <end position="22"/>
    </location>
</feature>
<feature type="domain" description="C2H2-type" evidence="6">
    <location>
        <begin position="346"/>
        <end position="373"/>
    </location>
</feature>
<dbReference type="PROSITE" id="PS00028">
    <property type="entry name" value="ZINC_FINGER_C2H2_1"/>
    <property type="match status" value="2"/>
</dbReference>
<proteinExistence type="predicted"/>
<keyword evidence="2 4" id="KW-0863">Zinc-finger</keyword>
<keyword evidence="8" id="KW-1185">Reference proteome</keyword>
<dbReference type="PANTHER" id="PTHR23235">
    <property type="entry name" value="KRUEPPEL-LIKE TRANSCRIPTION FACTOR"/>
    <property type="match status" value="1"/>
</dbReference>
<reference evidence="7 8" key="1">
    <citation type="submission" date="2024-03" db="EMBL/GenBank/DDBJ databases">
        <title>Genome-scale model development and genomic sequencing of the oleaginous clade Lipomyces.</title>
        <authorList>
            <consortium name="Lawrence Berkeley National Laboratory"/>
            <person name="Czajka J.J."/>
            <person name="Han Y."/>
            <person name="Kim J."/>
            <person name="Mondo S.J."/>
            <person name="Hofstad B.A."/>
            <person name="Robles A."/>
            <person name="Haridas S."/>
            <person name="Riley R."/>
            <person name="LaButti K."/>
            <person name="Pangilinan J."/>
            <person name="Andreopoulos W."/>
            <person name="Lipzen A."/>
            <person name="Yan J."/>
            <person name="Wang M."/>
            <person name="Ng V."/>
            <person name="Grigoriev I.V."/>
            <person name="Spatafora J.W."/>
            <person name="Magnuson J.K."/>
            <person name="Baker S.E."/>
            <person name="Pomraning K.R."/>
        </authorList>
    </citation>
    <scope>NUCLEOTIDE SEQUENCE [LARGE SCALE GENOMIC DNA]</scope>
    <source>
        <strain evidence="7 8">Phaff 52-87</strain>
    </source>
</reference>
<feature type="compositionally biased region" description="Low complexity" evidence="5">
    <location>
        <begin position="185"/>
        <end position="194"/>
    </location>
</feature>